<dbReference type="InterPro" id="IPR001650">
    <property type="entry name" value="Helicase_C-like"/>
</dbReference>
<dbReference type="PANTHER" id="PTHR47958">
    <property type="entry name" value="ATP-DEPENDENT RNA HELICASE DBP3"/>
    <property type="match status" value="1"/>
</dbReference>
<feature type="compositionally biased region" description="Low complexity" evidence="1">
    <location>
        <begin position="47"/>
        <end position="70"/>
    </location>
</feature>
<gene>
    <name evidence="3" type="ORF">LTLLF_115005</name>
</gene>
<dbReference type="SMART" id="SM00490">
    <property type="entry name" value="HELICc"/>
    <property type="match status" value="1"/>
</dbReference>
<proteinExistence type="predicted"/>
<organism evidence="3 4">
    <name type="scientific">Microtus ochrogaster</name>
    <name type="common">Prairie vole</name>
    <dbReference type="NCBI Taxonomy" id="79684"/>
    <lineage>
        <taxon>Eukaryota</taxon>
        <taxon>Metazoa</taxon>
        <taxon>Chordata</taxon>
        <taxon>Craniata</taxon>
        <taxon>Vertebrata</taxon>
        <taxon>Euteleostomi</taxon>
        <taxon>Mammalia</taxon>
        <taxon>Eutheria</taxon>
        <taxon>Euarchontoglires</taxon>
        <taxon>Glires</taxon>
        <taxon>Rodentia</taxon>
        <taxon>Myomorpha</taxon>
        <taxon>Muroidea</taxon>
        <taxon>Cricetidae</taxon>
        <taxon>Arvicolinae</taxon>
        <taxon>Microtus</taxon>
    </lineage>
</organism>
<dbReference type="AlphaFoldDB" id="A0A8J6L3W3"/>
<evidence type="ECO:0000259" key="2">
    <source>
        <dbReference type="PROSITE" id="PS51194"/>
    </source>
</evidence>
<keyword evidence="3" id="KW-0347">Helicase</keyword>
<feature type="domain" description="Helicase C-terminal" evidence="2">
    <location>
        <begin position="208"/>
        <end position="345"/>
    </location>
</feature>
<keyword evidence="3" id="KW-0547">Nucleotide-binding</keyword>
<feature type="region of interest" description="Disordered" evidence="1">
    <location>
        <begin position="42"/>
        <end position="107"/>
    </location>
</feature>
<dbReference type="PROSITE" id="PS51194">
    <property type="entry name" value="HELICASE_CTER"/>
    <property type="match status" value="1"/>
</dbReference>
<keyword evidence="3" id="KW-0378">Hydrolase</keyword>
<reference evidence="3" key="1">
    <citation type="submission" date="2020-03" db="EMBL/GenBank/DDBJ databases">
        <title>Studies in the Genomics of Life Span.</title>
        <authorList>
            <person name="Glass D."/>
        </authorList>
    </citation>
    <scope>NUCLEOTIDE SEQUENCE</scope>
    <source>
        <strain evidence="3">LTLLF</strain>
        <tissue evidence="3">Muscle</tissue>
    </source>
</reference>
<dbReference type="InterPro" id="IPR027417">
    <property type="entry name" value="P-loop_NTPase"/>
</dbReference>
<name>A0A8J6L3W3_MICOH</name>
<sequence>MSAPRTGWRARGRQQSFSDAAACAAEWGGNDVRRAALLRAMSRRESAANASSSGVAPRRSSAGSRNAGRTAAEEPNRRGRVGSSRGAARGWREPAGATAETTAAASRREPPLCFGVKNDVVGAVIDIEFQLSVGADTSTSDSVTEDQPLIDWDQIREDALKWEKKKWAAVLHRTQFVQANTFLNLVVSVSFTVSKGVLDEADKMLDMGFEPQIMKILLDVRPDRQTIMTSADHLSSDLILRHISVESLHGNREQSDRERALENFKTGKVRILIATDLASRGLDVHDITHVYNYDFPRNIEEYVHRVGRTGRAGDELLSRFKEALKLTQDHRAGQGKALRFRTTTV</sequence>
<dbReference type="CDD" id="cd18787">
    <property type="entry name" value="SF2_C_DEAD"/>
    <property type="match status" value="1"/>
</dbReference>
<feature type="compositionally biased region" description="Low complexity" evidence="1">
    <location>
        <begin position="81"/>
        <end position="105"/>
    </location>
</feature>
<feature type="region of interest" description="Disordered" evidence="1">
    <location>
        <begin position="1"/>
        <end position="20"/>
    </location>
</feature>
<evidence type="ECO:0000313" key="4">
    <source>
        <dbReference type="Proteomes" id="UP000710432"/>
    </source>
</evidence>
<keyword evidence="3" id="KW-0067">ATP-binding</keyword>
<comment type="caution">
    <text evidence="3">The sequence shown here is derived from an EMBL/GenBank/DDBJ whole genome shotgun (WGS) entry which is preliminary data.</text>
</comment>
<dbReference type="PROSITE" id="PS00039">
    <property type="entry name" value="DEAD_ATP_HELICASE"/>
    <property type="match status" value="1"/>
</dbReference>
<protein>
    <submittedName>
        <fullName evidence="3">Putative ATP-dependent RNA helicase DDX43</fullName>
    </submittedName>
</protein>
<dbReference type="Pfam" id="PF00271">
    <property type="entry name" value="Helicase_C"/>
    <property type="match status" value="1"/>
</dbReference>
<dbReference type="Gene3D" id="3.40.50.300">
    <property type="entry name" value="P-loop containing nucleotide triphosphate hydrolases"/>
    <property type="match status" value="1"/>
</dbReference>
<dbReference type="GO" id="GO:0004386">
    <property type="term" value="F:helicase activity"/>
    <property type="evidence" value="ECO:0007669"/>
    <property type="project" value="UniProtKB-KW"/>
</dbReference>
<dbReference type="InterPro" id="IPR000629">
    <property type="entry name" value="RNA-helicase_DEAD-box_CS"/>
</dbReference>
<accession>A0A8J6L3W3</accession>
<dbReference type="SUPFAM" id="SSF52540">
    <property type="entry name" value="P-loop containing nucleoside triphosphate hydrolases"/>
    <property type="match status" value="1"/>
</dbReference>
<evidence type="ECO:0000313" key="3">
    <source>
        <dbReference type="EMBL" id="KAH0518948.1"/>
    </source>
</evidence>
<evidence type="ECO:0000256" key="1">
    <source>
        <dbReference type="SAM" id="MobiDB-lite"/>
    </source>
</evidence>
<dbReference type="Proteomes" id="UP000710432">
    <property type="component" value="Unassembled WGS sequence"/>
</dbReference>
<dbReference type="EMBL" id="JAATJU010009099">
    <property type="protein sequence ID" value="KAH0518948.1"/>
    <property type="molecule type" value="Genomic_DNA"/>
</dbReference>